<dbReference type="Proteomes" id="UP000324479">
    <property type="component" value="Unassembled WGS sequence"/>
</dbReference>
<organism evidence="2 3">
    <name type="scientific">Roseiconus nitratireducens</name>
    <dbReference type="NCBI Taxonomy" id="2605748"/>
    <lineage>
        <taxon>Bacteria</taxon>
        <taxon>Pseudomonadati</taxon>
        <taxon>Planctomycetota</taxon>
        <taxon>Planctomycetia</taxon>
        <taxon>Pirellulales</taxon>
        <taxon>Pirellulaceae</taxon>
        <taxon>Roseiconus</taxon>
    </lineage>
</organism>
<sequence length="117" mass="13388">MRGEGGHMLQAVLRLVAPPDKRDEILRVFSGMSGPTEVTKGCRRCRVLCDVNNDDAIIYWVQWDTREELEDHLRSERFRKLIPYIEMSLEPPEVEISQLDVIGGIEIVVSAIEARHS</sequence>
<dbReference type="EMBL" id="VWOX01000027">
    <property type="protein sequence ID" value="KAA5538707.1"/>
    <property type="molecule type" value="Genomic_DNA"/>
</dbReference>
<dbReference type="Pfam" id="PF03992">
    <property type="entry name" value="ABM"/>
    <property type="match status" value="1"/>
</dbReference>
<dbReference type="InterPro" id="IPR011008">
    <property type="entry name" value="Dimeric_a/b-barrel"/>
</dbReference>
<protein>
    <recommendedName>
        <fullName evidence="1">ABM domain-containing protein</fullName>
    </recommendedName>
</protein>
<evidence type="ECO:0000259" key="1">
    <source>
        <dbReference type="PROSITE" id="PS51725"/>
    </source>
</evidence>
<feature type="domain" description="ABM" evidence="1">
    <location>
        <begin position="9"/>
        <end position="99"/>
    </location>
</feature>
<dbReference type="SUPFAM" id="SSF54909">
    <property type="entry name" value="Dimeric alpha+beta barrel"/>
    <property type="match status" value="1"/>
</dbReference>
<evidence type="ECO:0000313" key="3">
    <source>
        <dbReference type="Proteomes" id="UP000324479"/>
    </source>
</evidence>
<evidence type="ECO:0000313" key="2">
    <source>
        <dbReference type="EMBL" id="KAA5538707.1"/>
    </source>
</evidence>
<proteinExistence type="predicted"/>
<dbReference type="InterPro" id="IPR007138">
    <property type="entry name" value="ABM_dom"/>
</dbReference>
<gene>
    <name evidence="2" type="ORF">FYK55_26705</name>
</gene>
<dbReference type="AlphaFoldDB" id="A0A5M6CTX2"/>
<comment type="caution">
    <text evidence="2">The sequence shown here is derived from an EMBL/GenBank/DDBJ whole genome shotgun (WGS) entry which is preliminary data.</text>
</comment>
<dbReference type="PROSITE" id="PS51725">
    <property type="entry name" value="ABM"/>
    <property type="match status" value="1"/>
</dbReference>
<accession>A0A5M6CTX2</accession>
<dbReference type="Gene3D" id="3.30.70.100">
    <property type="match status" value="1"/>
</dbReference>
<reference evidence="2 3" key="1">
    <citation type="submission" date="2019-08" db="EMBL/GenBank/DDBJ databases">
        <authorList>
            <person name="Dhanesh K."/>
            <person name="Kumar G."/>
            <person name="Sasikala C."/>
            <person name="Venkata Ramana C."/>
        </authorList>
    </citation>
    <scope>NUCLEOTIDE SEQUENCE [LARGE SCALE GENOMIC DNA]</scope>
    <source>
        <strain evidence="2 3">JC645</strain>
    </source>
</reference>
<name>A0A5M6CTX2_9BACT</name>
<keyword evidence="3" id="KW-1185">Reference proteome</keyword>